<dbReference type="InterPro" id="IPR013848">
    <property type="entry name" value="Methylthiotransferase_N"/>
</dbReference>
<dbReference type="InterPro" id="IPR002792">
    <property type="entry name" value="TRAM_dom"/>
</dbReference>
<keyword evidence="13" id="KW-0819">tRNA processing</keyword>
<dbReference type="EMBL" id="FOJG01000001">
    <property type="protein sequence ID" value="SEW38407.1"/>
    <property type="molecule type" value="Genomic_DNA"/>
</dbReference>
<evidence type="ECO:0000256" key="6">
    <source>
        <dbReference type="ARBA" id="ARBA00022723"/>
    </source>
</evidence>
<reference evidence="19" key="1">
    <citation type="submission" date="2016-10" db="EMBL/GenBank/DDBJ databases">
        <authorList>
            <person name="Varghese N."/>
            <person name="Submissions S."/>
        </authorList>
    </citation>
    <scope>NUCLEOTIDE SEQUENCE [LARGE SCALE GENOMIC DNA]</scope>
    <source>
        <strain evidence="19">DSM 3695</strain>
    </source>
</reference>
<evidence type="ECO:0000256" key="3">
    <source>
        <dbReference type="ARBA" id="ARBA00022490"/>
    </source>
</evidence>
<keyword evidence="14" id="KW-0472">Membrane</keyword>
<feature type="binding site" evidence="13">
    <location>
        <position position="140"/>
    </location>
    <ligand>
        <name>[4Fe-4S] cluster</name>
        <dbReference type="ChEBI" id="CHEBI:49883"/>
        <label>1</label>
    </ligand>
</feature>
<dbReference type="InterPro" id="IPR006638">
    <property type="entry name" value="Elp3/MiaA/NifB-like_rSAM"/>
</dbReference>
<comment type="subcellular location">
    <subcellularLocation>
        <location evidence="13">Cytoplasm</location>
    </subcellularLocation>
</comment>
<evidence type="ECO:0000256" key="4">
    <source>
        <dbReference type="ARBA" id="ARBA00022679"/>
    </source>
</evidence>
<dbReference type="PROSITE" id="PS51449">
    <property type="entry name" value="MTTASE_N"/>
    <property type="match status" value="1"/>
</dbReference>
<comment type="catalytic activity">
    <reaction evidence="13">
        <text>N(6)-dimethylallyladenosine(37) in tRNA + (sulfur carrier)-SH + AH2 + 2 S-adenosyl-L-methionine = 2-methylsulfanyl-N(6)-dimethylallyladenosine(37) in tRNA + (sulfur carrier)-H + 5'-deoxyadenosine + L-methionine + A + S-adenosyl-L-homocysteine + 2 H(+)</text>
        <dbReference type="Rhea" id="RHEA:37067"/>
        <dbReference type="Rhea" id="RHEA-COMP:10375"/>
        <dbReference type="Rhea" id="RHEA-COMP:10376"/>
        <dbReference type="Rhea" id="RHEA-COMP:14737"/>
        <dbReference type="Rhea" id="RHEA-COMP:14739"/>
        <dbReference type="ChEBI" id="CHEBI:13193"/>
        <dbReference type="ChEBI" id="CHEBI:15378"/>
        <dbReference type="ChEBI" id="CHEBI:17319"/>
        <dbReference type="ChEBI" id="CHEBI:17499"/>
        <dbReference type="ChEBI" id="CHEBI:29917"/>
        <dbReference type="ChEBI" id="CHEBI:57844"/>
        <dbReference type="ChEBI" id="CHEBI:57856"/>
        <dbReference type="ChEBI" id="CHEBI:59789"/>
        <dbReference type="ChEBI" id="CHEBI:64428"/>
        <dbReference type="ChEBI" id="CHEBI:74415"/>
        <dbReference type="ChEBI" id="CHEBI:74417"/>
        <dbReference type="EC" id="2.8.4.3"/>
    </reaction>
</comment>
<feature type="domain" description="MTTase N-terminal" evidence="16">
    <location>
        <begin position="61"/>
        <end position="177"/>
    </location>
</feature>
<dbReference type="PROSITE" id="PS50926">
    <property type="entry name" value="TRAM"/>
    <property type="match status" value="1"/>
</dbReference>
<evidence type="ECO:0000256" key="11">
    <source>
        <dbReference type="ARBA" id="ARBA00080698"/>
    </source>
</evidence>
<evidence type="ECO:0000259" key="16">
    <source>
        <dbReference type="PROSITE" id="PS51449"/>
    </source>
</evidence>
<feature type="binding site" evidence="13">
    <location>
        <position position="106"/>
    </location>
    <ligand>
        <name>[4Fe-4S] cluster</name>
        <dbReference type="ChEBI" id="CHEBI:49883"/>
        <label>1</label>
    </ligand>
</feature>
<dbReference type="FunFam" id="3.80.30.20:FF:000001">
    <property type="entry name" value="tRNA-2-methylthio-N(6)-dimethylallyladenosine synthase 2"/>
    <property type="match status" value="1"/>
</dbReference>
<proteinExistence type="inferred from homology"/>
<evidence type="ECO:0000256" key="13">
    <source>
        <dbReference type="HAMAP-Rule" id="MF_01864"/>
    </source>
</evidence>
<evidence type="ECO:0000256" key="1">
    <source>
        <dbReference type="ARBA" id="ARBA00003234"/>
    </source>
</evidence>
<comment type="cofactor">
    <cofactor evidence="13">
        <name>[4Fe-4S] cluster</name>
        <dbReference type="ChEBI" id="CHEBI:49883"/>
    </cofactor>
    <text evidence="13">Binds 2 [4Fe-4S] clusters. One cluster is coordinated with 3 cysteines and an exchangeable S-adenosyl-L-methionine.</text>
</comment>
<feature type="binding site" evidence="13">
    <location>
        <position position="222"/>
    </location>
    <ligand>
        <name>[4Fe-4S] cluster</name>
        <dbReference type="ChEBI" id="CHEBI:49883"/>
        <label>2</label>
        <note>4Fe-4S-S-AdoMet</note>
    </ligand>
</feature>
<dbReference type="SFLD" id="SFLDG01082">
    <property type="entry name" value="B12-binding_domain_containing"/>
    <property type="match status" value="1"/>
</dbReference>
<dbReference type="InterPro" id="IPR006463">
    <property type="entry name" value="MiaB_methiolase"/>
</dbReference>
<keyword evidence="14" id="KW-0812">Transmembrane</keyword>
<dbReference type="NCBIfam" id="TIGR01574">
    <property type="entry name" value="miaB-methiolase"/>
    <property type="match status" value="1"/>
</dbReference>
<dbReference type="NCBIfam" id="TIGR00089">
    <property type="entry name" value="MiaB/RimO family radical SAM methylthiotransferase"/>
    <property type="match status" value="1"/>
</dbReference>
<protein>
    <recommendedName>
        <fullName evidence="10 13">tRNA-2-methylthio-N(6)-dimethylallyladenosine synthase</fullName>
        <ecNumber evidence="9 13">2.8.4.3</ecNumber>
    </recommendedName>
    <alternativeName>
        <fullName evidence="12 13">(Dimethylallyl)adenosine tRNA methylthiotransferase MiaB</fullName>
    </alternativeName>
    <alternativeName>
        <fullName evidence="11 13">tRNA-i(6)A37 methylthiotransferase</fullName>
    </alternativeName>
</protein>
<evidence type="ECO:0000256" key="8">
    <source>
        <dbReference type="ARBA" id="ARBA00023014"/>
    </source>
</evidence>
<dbReference type="SMART" id="SM00729">
    <property type="entry name" value="Elp3"/>
    <property type="match status" value="1"/>
</dbReference>
<dbReference type="PANTHER" id="PTHR43020:SF2">
    <property type="entry name" value="MITOCHONDRIAL TRNA METHYLTHIOTRANSFERASE CDK5RAP1"/>
    <property type="match status" value="1"/>
</dbReference>
<evidence type="ECO:0000259" key="15">
    <source>
        <dbReference type="PROSITE" id="PS50926"/>
    </source>
</evidence>
<dbReference type="EC" id="2.8.4.3" evidence="9 13"/>
<keyword evidence="4 13" id="KW-0808">Transferase</keyword>
<evidence type="ECO:0000256" key="12">
    <source>
        <dbReference type="ARBA" id="ARBA00081141"/>
    </source>
</evidence>
<evidence type="ECO:0000259" key="17">
    <source>
        <dbReference type="PROSITE" id="PS51918"/>
    </source>
</evidence>
<feature type="binding site" evidence="13">
    <location>
        <position position="219"/>
    </location>
    <ligand>
        <name>[4Fe-4S] cluster</name>
        <dbReference type="ChEBI" id="CHEBI:49883"/>
        <label>2</label>
        <note>4Fe-4S-S-AdoMet</note>
    </ligand>
</feature>
<dbReference type="Proteomes" id="UP000199310">
    <property type="component" value="Unassembled WGS sequence"/>
</dbReference>
<comment type="function">
    <text evidence="1 13">Catalyzes the methylthiolation of N6-(dimethylallyl)adenosine (i(6)A), leading to the formation of 2-methylthio-N6-(dimethylallyl)adenosine (ms(2)i(6)A) at position 37 in tRNAs that read codons beginning with uridine.</text>
</comment>
<dbReference type="GO" id="GO:0005829">
    <property type="term" value="C:cytosol"/>
    <property type="evidence" value="ECO:0007669"/>
    <property type="project" value="TreeGrafter"/>
</dbReference>
<sequence length="501" mass="57109">MNIKDPEILFSAILSFCCFYYLFLPSKIFVRMLDLDTKVHDESRQGEAFAPETTGTQTYTKKFYIESYGCAMNFNDSEIVASILGEEGYGPTRNAEEASLILLNTCSIREKAEQTVRKRLTEFRKIKQQTPGMLVGVLGCMAERIKGKLLEEEKLVDLVVGPDAYRSLPALIAEAGGGQKSVNVLLSREETYGDISPVRLDNNGVTSFVSIMRGCNNMCSFCVVPFTRGRERSRDAYSVVREAAELFTNGYREVTLLGQNVDSYYWTSDDGSETITFAMLLEKVALINPLLRVRFSTSHPKDITDEVLFIMMKYDNICNYIHLPVQSGSSRILQLMNRTYTREWYIKKVARIRELLPDCGLSTDIITGFCTETEEDHQETMTLMAQTRYDLAYMYFYSERPGTLAERRYTDDIPEDVKKRRLAEIVEQHRNIVQENMLLEVGKTFKVLVEGTSKRSEEQLFGRNDQNKVIVFPKENFKKGDYVMVKIESCTSGTLIGKAVV</sequence>
<dbReference type="InterPro" id="IPR058240">
    <property type="entry name" value="rSAM_sf"/>
</dbReference>
<dbReference type="SFLD" id="SFLDF00273">
    <property type="entry name" value="(dimethylallyl)adenosine_tRNA"/>
    <property type="match status" value="1"/>
</dbReference>
<accession>A0A1I0RCA7</accession>
<feature type="binding site" evidence="13">
    <location>
        <position position="70"/>
    </location>
    <ligand>
        <name>[4Fe-4S] cluster</name>
        <dbReference type="ChEBI" id="CHEBI:49883"/>
        <label>1</label>
    </ligand>
</feature>
<keyword evidence="2 13" id="KW-0004">4Fe-4S</keyword>
<dbReference type="PROSITE" id="PS51918">
    <property type="entry name" value="RADICAL_SAM"/>
    <property type="match status" value="1"/>
</dbReference>
<evidence type="ECO:0000313" key="19">
    <source>
        <dbReference type="Proteomes" id="UP000199310"/>
    </source>
</evidence>
<keyword evidence="6 13" id="KW-0479">Metal-binding</keyword>
<dbReference type="InterPro" id="IPR023404">
    <property type="entry name" value="rSAM_horseshoe"/>
</dbReference>
<dbReference type="CDD" id="cd01335">
    <property type="entry name" value="Radical_SAM"/>
    <property type="match status" value="1"/>
</dbReference>
<dbReference type="GO" id="GO:0051539">
    <property type="term" value="F:4 iron, 4 sulfur cluster binding"/>
    <property type="evidence" value="ECO:0007669"/>
    <property type="project" value="UniProtKB-UniRule"/>
</dbReference>
<dbReference type="GO" id="GO:0035597">
    <property type="term" value="F:tRNA-2-methylthio-N(6)-dimethylallyladenosine(37) synthase activity"/>
    <property type="evidence" value="ECO:0007669"/>
    <property type="project" value="UniProtKB-EC"/>
</dbReference>
<evidence type="ECO:0000256" key="10">
    <source>
        <dbReference type="ARBA" id="ARBA00068570"/>
    </source>
</evidence>
<keyword evidence="7 13" id="KW-0408">Iron</keyword>
<keyword evidence="8 13" id="KW-0411">Iron-sulfur</keyword>
<dbReference type="PROSITE" id="PS01278">
    <property type="entry name" value="MTTASE_RADICAL"/>
    <property type="match status" value="1"/>
</dbReference>
<name>A0A1I0RCA7_9BACT</name>
<dbReference type="Gene3D" id="3.80.30.20">
    <property type="entry name" value="tm_1862 like domain"/>
    <property type="match status" value="1"/>
</dbReference>
<dbReference type="SFLD" id="SFLDF00413">
    <property type="entry name" value="CDK5RAP1"/>
    <property type="match status" value="1"/>
</dbReference>
<evidence type="ECO:0000256" key="9">
    <source>
        <dbReference type="ARBA" id="ARBA00033765"/>
    </source>
</evidence>
<dbReference type="Gene3D" id="3.40.50.12160">
    <property type="entry name" value="Methylthiotransferase, N-terminal domain"/>
    <property type="match status" value="1"/>
</dbReference>
<feature type="transmembrane region" description="Helical" evidence="14">
    <location>
        <begin position="6"/>
        <end position="24"/>
    </location>
</feature>
<dbReference type="Pfam" id="PF00919">
    <property type="entry name" value="UPF0004"/>
    <property type="match status" value="1"/>
</dbReference>
<evidence type="ECO:0000256" key="2">
    <source>
        <dbReference type="ARBA" id="ARBA00022485"/>
    </source>
</evidence>
<dbReference type="FunFam" id="3.40.50.12160:FF:000003">
    <property type="entry name" value="CDK5 regulatory subunit-associated protein 1"/>
    <property type="match status" value="1"/>
</dbReference>
<dbReference type="PANTHER" id="PTHR43020">
    <property type="entry name" value="CDK5 REGULATORY SUBUNIT-ASSOCIATED PROTEIN 1"/>
    <property type="match status" value="1"/>
</dbReference>
<keyword evidence="5 13" id="KW-0949">S-adenosyl-L-methionine</keyword>
<dbReference type="SFLD" id="SFLDG01061">
    <property type="entry name" value="methylthiotransferase"/>
    <property type="match status" value="1"/>
</dbReference>
<feature type="binding site" evidence="13">
    <location>
        <position position="215"/>
    </location>
    <ligand>
        <name>[4Fe-4S] cluster</name>
        <dbReference type="ChEBI" id="CHEBI:49883"/>
        <label>2</label>
        <note>4Fe-4S-S-AdoMet</note>
    </ligand>
</feature>
<dbReference type="Pfam" id="PF01938">
    <property type="entry name" value="TRAM"/>
    <property type="match status" value="1"/>
</dbReference>
<keyword evidence="19" id="KW-1185">Reference proteome</keyword>
<gene>
    <name evidence="13" type="primary">miaB</name>
    <name evidence="18" type="ORF">SAMN04488122_2611</name>
</gene>
<dbReference type="Pfam" id="PF04055">
    <property type="entry name" value="Radical_SAM"/>
    <property type="match status" value="1"/>
</dbReference>
<evidence type="ECO:0000256" key="7">
    <source>
        <dbReference type="ARBA" id="ARBA00023004"/>
    </source>
</evidence>
<evidence type="ECO:0000313" key="18">
    <source>
        <dbReference type="EMBL" id="SEW38407.1"/>
    </source>
</evidence>
<feature type="domain" description="TRAM" evidence="15">
    <location>
        <begin position="438"/>
        <end position="501"/>
    </location>
</feature>
<dbReference type="InterPro" id="IPR020612">
    <property type="entry name" value="Methylthiotransferase_CS"/>
</dbReference>
<comment type="similarity">
    <text evidence="13">Belongs to the methylthiotransferase family. MiaB subfamily.</text>
</comment>
<dbReference type="InterPro" id="IPR038135">
    <property type="entry name" value="Methylthiotransferase_N_sf"/>
</dbReference>
<dbReference type="GO" id="GO:0046872">
    <property type="term" value="F:metal ion binding"/>
    <property type="evidence" value="ECO:0007669"/>
    <property type="project" value="UniProtKB-KW"/>
</dbReference>
<dbReference type="SFLD" id="SFLDS00029">
    <property type="entry name" value="Radical_SAM"/>
    <property type="match status" value="1"/>
</dbReference>
<dbReference type="InterPro" id="IPR007197">
    <property type="entry name" value="rSAM"/>
</dbReference>
<evidence type="ECO:0000256" key="5">
    <source>
        <dbReference type="ARBA" id="ARBA00022691"/>
    </source>
</evidence>
<feature type="domain" description="Radical SAM core" evidence="17">
    <location>
        <begin position="201"/>
        <end position="435"/>
    </location>
</feature>
<dbReference type="STRING" id="29529.SAMN04488122_2611"/>
<dbReference type="InterPro" id="IPR005839">
    <property type="entry name" value="Methylthiotransferase"/>
</dbReference>
<dbReference type="AlphaFoldDB" id="A0A1I0RCA7"/>
<keyword evidence="3 13" id="KW-0963">Cytoplasm</keyword>
<dbReference type="HAMAP" id="MF_01864">
    <property type="entry name" value="tRNA_metthiotr_MiaB"/>
    <property type="match status" value="1"/>
</dbReference>
<dbReference type="SUPFAM" id="SSF102114">
    <property type="entry name" value="Radical SAM enzymes"/>
    <property type="match status" value="1"/>
</dbReference>
<comment type="subunit">
    <text evidence="13">Monomer.</text>
</comment>
<organism evidence="18 19">
    <name type="scientific">Chitinophaga arvensicola</name>
    <dbReference type="NCBI Taxonomy" id="29529"/>
    <lineage>
        <taxon>Bacteria</taxon>
        <taxon>Pseudomonadati</taxon>
        <taxon>Bacteroidota</taxon>
        <taxon>Chitinophagia</taxon>
        <taxon>Chitinophagales</taxon>
        <taxon>Chitinophagaceae</taxon>
        <taxon>Chitinophaga</taxon>
    </lineage>
</organism>
<evidence type="ECO:0000256" key="14">
    <source>
        <dbReference type="SAM" id="Phobius"/>
    </source>
</evidence>
<keyword evidence="14" id="KW-1133">Transmembrane helix</keyword>